<organism evidence="3 4">
    <name type="scientific">Flavisolibacter ginsengisoli DSM 18119</name>
    <dbReference type="NCBI Taxonomy" id="1121884"/>
    <lineage>
        <taxon>Bacteria</taxon>
        <taxon>Pseudomonadati</taxon>
        <taxon>Bacteroidota</taxon>
        <taxon>Chitinophagia</taxon>
        <taxon>Chitinophagales</taxon>
        <taxon>Chitinophagaceae</taxon>
        <taxon>Flavisolibacter</taxon>
    </lineage>
</organism>
<gene>
    <name evidence="3" type="ORF">SAMN02745131_01733</name>
</gene>
<feature type="domain" description="CAAX prenyl protease 2/Lysostaphin resistance protein A-like" evidence="2">
    <location>
        <begin position="215"/>
        <end position="288"/>
    </location>
</feature>
<keyword evidence="1" id="KW-0472">Membrane</keyword>
<feature type="transmembrane region" description="Helical" evidence="1">
    <location>
        <begin position="210"/>
        <end position="230"/>
    </location>
</feature>
<dbReference type="GO" id="GO:0080120">
    <property type="term" value="P:CAAX-box protein maturation"/>
    <property type="evidence" value="ECO:0007669"/>
    <property type="project" value="UniProtKB-ARBA"/>
</dbReference>
<dbReference type="STRING" id="1121884.SAMN02745131_01733"/>
<feature type="transmembrane region" description="Helical" evidence="1">
    <location>
        <begin position="82"/>
        <end position="101"/>
    </location>
</feature>
<evidence type="ECO:0000313" key="3">
    <source>
        <dbReference type="EMBL" id="SHF08336.1"/>
    </source>
</evidence>
<evidence type="ECO:0000256" key="1">
    <source>
        <dbReference type="SAM" id="Phobius"/>
    </source>
</evidence>
<accession>A0A1M4YSL3</accession>
<feature type="transmembrane region" description="Helical" evidence="1">
    <location>
        <begin position="121"/>
        <end position="142"/>
    </location>
</feature>
<keyword evidence="1" id="KW-0812">Transmembrane</keyword>
<dbReference type="GO" id="GO:0004175">
    <property type="term" value="F:endopeptidase activity"/>
    <property type="evidence" value="ECO:0007669"/>
    <property type="project" value="UniProtKB-ARBA"/>
</dbReference>
<proteinExistence type="predicted"/>
<keyword evidence="3" id="KW-0645">Protease</keyword>
<feature type="transmembrane region" description="Helical" evidence="1">
    <location>
        <begin position="276"/>
        <end position="297"/>
    </location>
</feature>
<dbReference type="Pfam" id="PF02517">
    <property type="entry name" value="Rce1-like"/>
    <property type="match status" value="1"/>
</dbReference>
<dbReference type="AlphaFoldDB" id="A0A1M4YSL3"/>
<dbReference type="RefSeq" id="WP_072834943.1">
    <property type="nucleotide sequence ID" value="NZ_FQUU01000006.1"/>
</dbReference>
<protein>
    <submittedName>
        <fullName evidence="3">CAAX protease self-immunity</fullName>
    </submittedName>
</protein>
<dbReference type="EMBL" id="FQUU01000006">
    <property type="protein sequence ID" value="SHF08336.1"/>
    <property type="molecule type" value="Genomic_DNA"/>
</dbReference>
<dbReference type="GO" id="GO:0006508">
    <property type="term" value="P:proteolysis"/>
    <property type="evidence" value="ECO:0007669"/>
    <property type="project" value="UniProtKB-KW"/>
</dbReference>
<dbReference type="OrthoDB" id="5525190at2"/>
<feature type="transmembrane region" description="Helical" evidence="1">
    <location>
        <begin position="49"/>
        <end position="70"/>
    </location>
</feature>
<feature type="transmembrane region" description="Helical" evidence="1">
    <location>
        <begin position="242"/>
        <end position="270"/>
    </location>
</feature>
<feature type="transmembrane region" description="Helical" evidence="1">
    <location>
        <begin position="20"/>
        <end position="37"/>
    </location>
</feature>
<reference evidence="3 4" key="1">
    <citation type="submission" date="2016-11" db="EMBL/GenBank/DDBJ databases">
        <authorList>
            <person name="Jaros S."/>
            <person name="Januszkiewicz K."/>
            <person name="Wedrychowicz H."/>
        </authorList>
    </citation>
    <scope>NUCLEOTIDE SEQUENCE [LARGE SCALE GENOMIC DNA]</scope>
    <source>
        <strain evidence="3 4">DSM 18119</strain>
    </source>
</reference>
<keyword evidence="3" id="KW-0378">Hydrolase</keyword>
<sequence>MKKILFYLKEYITGLDKMMLVFCSLLAAAGIFLNYHFELYRKIHGSPVQIQYACWLLVFLIAFAFPYIIYSLATGKPLFSNTSFIALLIVAPALFAWKMVYTINVHFTNSIRWNEYINHVIYWPLLLFVISLVLFITWKIYAPEQPFYGTDAPGFKVAPYIGILFIMVPLIAAASTQPDFLDVYPKLKNLHSWPSEKGKWLYQLIYELSYGSDFITIELFFRGFLILGFIKYAGKDSILPMAVFYCAIHFGKPMAECISSFFGGIILGVITYNTRTIWGGVIVHLGIAWLMEIGGWLGNIYY</sequence>
<name>A0A1M4YSL3_9BACT</name>
<feature type="transmembrane region" description="Helical" evidence="1">
    <location>
        <begin position="154"/>
        <end position="174"/>
    </location>
</feature>
<evidence type="ECO:0000259" key="2">
    <source>
        <dbReference type="Pfam" id="PF02517"/>
    </source>
</evidence>
<evidence type="ECO:0000313" key="4">
    <source>
        <dbReference type="Proteomes" id="UP000184048"/>
    </source>
</evidence>
<dbReference type="InterPro" id="IPR003675">
    <property type="entry name" value="Rce1/LyrA-like_dom"/>
</dbReference>
<dbReference type="Proteomes" id="UP000184048">
    <property type="component" value="Unassembled WGS sequence"/>
</dbReference>
<keyword evidence="4" id="KW-1185">Reference proteome</keyword>
<keyword evidence="1" id="KW-1133">Transmembrane helix</keyword>